<evidence type="ECO:0000256" key="6">
    <source>
        <dbReference type="ARBA" id="ARBA00022801"/>
    </source>
</evidence>
<accession>A0A319E8N1</accession>
<dbReference type="Gene3D" id="3.40.50.1240">
    <property type="entry name" value="Phosphoglycerate mutase-like"/>
    <property type="match status" value="1"/>
</dbReference>
<evidence type="ECO:0000256" key="8">
    <source>
        <dbReference type="ARBA" id="ARBA00023180"/>
    </source>
</evidence>
<feature type="active site" description="Proton donor" evidence="18">
    <location>
        <position position="394"/>
    </location>
</feature>
<evidence type="ECO:0000256" key="2">
    <source>
        <dbReference type="ARBA" id="ARBA00005375"/>
    </source>
</evidence>
<evidence type="ECO:0000256" key="11">
    <source>
        <dbReference type="ARBA" id="ARBA00043670"/>
    </source>
</evidence>
<dbReference type="SUPFAM" id="SSF53254">
    <property type="entry name" value="Phosphoglycerate mutase-like"/>
    <property type="match status" value="1"/>
</dbReference>
<protein>
    <recommendedName>
        <fullName evidence="16">Phytase A</fullName>
        <ecNumber evidence="4">3.1.3.8</ecNumber>
    </recommendedName>
    <alternativeName>
        <fullName evidence="17">Histidine acid phosphatase phyA</fullName>
    </alternativeName>
    <alternativeName>
        <fullName evidence="10">Myo-inositol hexakisphosphate phosphohydrolase A</fullName>
    </alternativeName>
    <alternativeName>
        <fullName evidence="9">Myo-inositol-hexaphosphate 3-phosphohydrolase A</fullName>
    </alternativeName>
</protein>
<dbReference type="AlphaFoldDB" id="A0A319E8N1"/>
<keyword evidence="20" id="KW-1133">Transmembrane helix</keyword>
<keyword evidence="20" id="KW-0472">Membrane</keyword>
<feature type="disulfide bond" evidence="19">
    <location>
        <begin position="468"/>
        <end position="476"/>
    </location>
</feature>
<evidence type="ECO:0000313" key="21">
    <source>
        <dbReference type="EMBL" id="PYH87432.1"/>
    </source>
</evidence>
<evidence type="ECO:0000256" key="7">
    <source>
        <dbReference type="ARBA" id="ARBA00023157"/>
    </source>
</evidence>
<dbReference type="GO" id="GO:0005576">
    <property type="term" value="C:extracellular region"/>
    <property type="evidence" value="ECO:0007669"/>
    <property type="project" value="UniProtKB-SubCell"/>
</dbReference>
<dbReference type="PANTHER" id="PTHR20963">
    <property type="entry name" value="MULTIPLE INOSITOL POLYPHOSPHATE PHOSPHATASE-RELATED"/>
    <property type="match status" value="1"/>
</dbReference>
<keyword evidence="6" id="KW-0378">Hydrolase</keyword>
<comment type="catalytic activity">
    <reaction evidence="11">
        <text>1D-myo-inositol 1,2,5,6-tetrakisphosphate + H2O = 1D-myo-inositol 1,2,6-trisphosphate + phosphate</text>
        <dbReference type="Rhea" id="RHEA:77119"/>
        <dbReference type="ChEBI" id="CHEBI:15377"/>
        <dbReference type="ChEBI" id="CHEBI:43474"/>
        <dbReference type="ChEBI" id="CHEBI:195535"/>
        <dbReference type="ChEBI" id="CHEBI:195537"/>
    </reaction>
    <physiologicalReaction direction="left-to-right" evidence="11">
        <dbReference type="Rhea" id="RHEA:77120"/>
    </physiologicalReaction>
</comment>
<evidence type="ECO:0000256" key="16">
    <source>
        <dbReference type="ARBA" id="ARBA00044106"/>
    </source>
</evidence>
<dbReference type="FunFam" id="3.40.50.1240:FF:000027">
    <property type="entry name" value="3-phytase A"/>
    <property type="match status" value="1"/>
</dbReference>
<dbReference type="Pfam" id="PF00328">
    <property type="entry name" value="His_Phos_2"/>
    <property type="match status" value="1"/>
</dbReference>
<evidence type="ECO:0000256" key="18">
    <source>
        <dbReference type="PIRSR" id="PIRSR000894-1"/>
    </source>
</evidence>
<evidence type="ECO:0000256" key="1">
    <source>
        <dbReference type="ARBA" id="ARBA00004613"/>
    </source>
</evidence>
<dbReference type="VEuPathDB" id="FungiDB:BO71DRAFT_489573"/>
<dbReference type="Proteomes" id="UP000247810">
    <property type="component" value="Unassembled WGS sequence"/>
</dbReference>
<comment type="subcellular location">
    <subcellularLocation>
        <location evidence="1">Secreted</location>
    </subcellularLocation>
</comment>
<evidence type="ECO:0000256" key="3">
    <source>
        <dbReference type="ARBA" id="ARBA00011245"/>
    </source>
</evidence>
<keyword evidence="22" id="KW-1185">Reference proteome</keyword>
<feature type="disulfide bond" evidence="19">
    <location>
        <begin position="296"/>
        <end position="314"/>
    </location>
</feature>
<evidence type="ECO:0000256" key="17">
    <source>
        <dbReference type="ARBA" id="ARBA00044262"/>
    </source>
</evidence>
<keyword evidence="8" id="KW-0325">Glycoprotein</keyword>
<dbReference type="CDD" id="cd07061">
    <property type="entry name" value="HP_HAP_like"/>
    <property type="match status" value="1"/>
</dbReference>
<evidence type="ECO:0000313" key="22">
    <source>
        <dbReference type="Proteomes" id="UP000247810"/>
    </source>
</evidence>
<dbReference type="EC" id="3.1.3.8" evidence="4"/>
<evidence type="ECO:0000256" key="4">
    <source>
        <dbReference type="ARBA" id="ARBA00012632"/>
    </source>
</evidence>
<evidence type="ECO:0000256" key="14">
    <source>
        <dbReference type="ARBA" id="ARBA00043748"/>
    </source>
</evidence>
<dbReference type="PROSITE" id="PS00778">
    <property type="entry name" value="HIS_ACID_PHOSPHAT_2"/>
    <property type="match status" value="1"/>
</dbReference>
<dbReference type="GO" id="GO:0016158">
    <property type="term" value="F:inositol hexakisphosphate 3-phosphatase activity"/>
    <property type="evidence" value="ECO:0007669"/>
    <property type="project" value="UniProtKB-EC"/>
</dbReference>
<keyword evidence="7 19" id="KW-1015">Disulfide bond</keyword>
<feature type="disulfide bond" evidence="19">
    <location>
        <begin position="102"/>
        <end position="446"/>
    </location>
</feature>
<dbReference type="GO" id="GO:0003993">
    <property type="term" value="F:acid phosphatase activity"/>
    <property type="evidence" value="ECO:0007669"/>
    <property type="project" value="TreeGrafter"/>
</dbReference>
<evidence type="ECO:0000256" key="13">
    <source>
        <dbReference type="ARBA" id="ARBA00043721"/>
    </source>
</evidence>
<evidence type="ECO:0000256" key="9">
    <source>
        <dbReference type="ARBA" id="ARBA00041857"/>
    </source>
</evidence>
<evidence type="ECO:0000256" key="20">
    <source>
        <dbReference type="SAM" id="Phobius"/>
    </source>
</evidence>
<dbReference type="OrthoDB" id="6509975at2759"/>
<dbReference type="InterPro" id="IPR000560">
    <property type="entry name" value="His_Pase_clade-2"/>
</dbReference>
<evidence type="ECO:0000256" key="5">
    <source>
        <dbReference type="ARBA" id="ARBA00022525"/>
    </source>
</evidence>
<evidence type="ECO:0000256" key="19">
    <source>
        <dbReference type="PIRSR" id="PIRSR000894-2"/>
    </source>
</evidence>
<sequence>MRGLYEDKPIRSGVHCLQPFKKLLPVVTMVVFGALLPLYLLSGVTSGLAIRSSSSSSRNSTCNTVDQGYQCFSDISHLWGQYTPYFSLANESSISPAIPAGCQITFAQVLSRHGARYPSASKGKKYSELIAKIHENATTSFEGVYAFLNTYNYSLGTDDLVPFGEQELVYSGEKFYQRYEALAKDIVPFVRASGSDRVIASGQKFIEGFQSSKLKDPRARHGQQTPRISVVISEASNANNTLDPSTCAAFEDSDLADDVEANFTTTFVPAIRDRIESDLEGVILTDKEVEYLMDMCSFDTIAQDTVDTTLSSFCALFTHEEWIQYNYLKSLDKYYGHGAGNPLGSTQGVGYANELIARLTHTPVHDDTSSNHTLDSNPATFPLNSTLYADFSHDNGITSILFALGLYNGTGPLSTTTAETITETDGYSAAWTVPFAARVYVEMMQCQAEPEPLVRVLVNDRVVPLHGCEVDALGRCTRDDFVEGLGFAREGGDWAECDA</sequence>
<evidence type="ECO:0000256" key="15">
    <source>
        <dbReference type="ARBA" id="ARBA00043788"/>
    </source>
</evidence>
<evidence type="ECO:0000256" key="10">
    <source>
        <dbReference type="ARBA" id="ARBA00042300"/>
    </source>
</evidence>
<feature type="transmembrane region" description="Helical" evidence="20">
    <location>
        <begin position="27"/>
        <end position="50"/>
    </location>
</feature>
<feature type="active site" description="Nucleophile" evidence="18">
    <location>
        <position position="113"/>
    </location>
</feature>
<organism evidence="21 22">
    <name type="scientific">Aspergillus ellipticus CBS 707.79</name>
    <dbReference type="NCBI Taxonomy" id="1448320"/>
    <lineage>
        <taxon>Eukaryota</taxon>
        <taxon>Fungi</taxon>
        <taxon>Dikarya</taxon>
        <taxon>Ascomycota</taxon>
        <taxon>Pezizomycotina</taxon>
        <taxon>Eurotiomycetes</taxon>
        <taxon>Eurotiomycetidae</taxon>
        <taxon>Eurotiales</taxon>
        <taxon>Aspergillaceae</taxon>
        <taxon>Aspergillus</taxon>
        <taxon>Aspergillus subgen. Circumdati</taxon>
    </lineage>
</organism>
<dbReference type="InterPro" id="IPR033379">
    <property type="entry name" value="Acid_Pase_AS"/>
</dbReference>
<comment type="similarity">
    <text evidence="2">Belongs to the histidine acid phosphatase family.</text>
</comment>
<dbReference type="STRING" id="1448320.A0A319E8N1"/>
<keyword evidence="20" id="KW-0812">Transmembrane</keyword>
<dbReference type="SMR" id="A0A319E8N1"/>
<comment type="catalytic activity">
    <reaction evidence="14">
        <text>1D-myo-inositol 1,2,4,5,6-pentakisphosphate + H2O = 1D-myo-inositol 1,2,5,6-tetrakisphosphate + phosphate</text>
        <dbReference type="Rhea" id="RHEA:77115"/>
        <dbReference type="ChEBI" id="CHEBI:15377"/>
        <dbReference type="ChEBI" id="CHEBI:43474"/>
        <dbReference type="ChEBI" id="CHEBI:57798"/>
        <dbReference type="ChEBI" id="CHEBI:195535"/>
    </reaction>
    <physiologicalReaction direction="left-to-right" evidence="14">
        <dbReference type="Rhea" id="RHEA:77116"/>
    </physiologicalReaction>
</comment>
<proteinExistence type="inferred from homology"/>
<dbReference type="PIRSF" id="PIRSF000894">
    <property type="entry name" value="Acid_phosphatase"/>
    <property type="match status" value="1"/>
</dbReference>
<dbReference type="PROSITE" id="PS00616">
    <property type="entry name" value="HIS_ACID_PHOSPHAT_1"/>
    <property type="match status" value="1"/>
</dbReference>
<feature type="disulfide bond" evidence="19">
    <location>
        <begin position="62"/>
        <end position="71"/>
    </location>
</feature>
<keyword evidence="5" id="KW-0964">Secreted</keyword>
<gene>
    <name evidence="21" type="ORF">BO71DRAFT_489573</name>
</gene>
<dbReference type="EMBL" id="KZ826248">
    <property type="protein sequence ID" value="PYH87432.1"/>
    <property type="molecule type" value="Genomic_DNA"/>
</dbReference>
<comment type="catalytic activity">
    <reaction evidence="13">
        <text>1D-myo-inositol 1,2,6-trisphosphate + H2O = 1D-myo-inositol 1,2-bisphosphate + phosphate</text>
        <dbReference type="Rhea" id="RHEA:77131"/>
        <dbReference type="ChEBI" id="CHEBI:15377"/>
        <dbReference type="ChEBI" id="CHEBI:43474"/>
        <dbReference type="ChEBI" id="CHEBI:195537"/>
        <dbReference type="ChEBI" id="CHEBI:195539"/>
    </reaction>
    <physiologicalReaction direction="left-to-right" evidence="13">
        <dbReference type="Rhea" id="RHEA:77132"/>
    </physiologicalReaction>
</comment>
<comment type="catalytic activity">
    <reaction evidence="15">
        <text>1D-myo-inositol hexakisphosphate + H2O = 1D-myo-inositol 1,2,4,5,6-pentakisphosphate + phosphate</text>
        <dbReference type="Rhea" id="RHEA:16989"/>
        <dbReference type="ChEBI" id="CHEBI:15377"/>
        <dbReference type="ChEBI" id="CHEBI:43474"/>
        <dbReference type="ChEBI" id="CHEBI:57798"/>
        <dbReference type="ChEBI" id="CHEBI:58130"/>
        <dbReference type="EC" id="3.1.3.8"/>
    </reaction>
    <physiologicalReaction direction="left-to-right" evidence="15">
        <dbReference type="Rhea" id="RHEA:16990"/>
    </physiologicalReaction>
</comment>
<dbReference type="InterPro" id="IPR029033">
    <property type="entry name" value="His_PPase_superfam"/>
</dbReference>
<name>A0A319E8N1_9EURO</name>
<dbReference type="PANTHER" id="PTHR20963:SF24">
    <property type="entry name" value="3-PHYTASE B"/>
    <property type="match status" value="1"/>
</dbReference>
<feature type="disulfide bond" evidence="19">
    <location>
        <begin position="247"/>
        <end position="497"/>
    </location>
</feature>
<comment type="catalytic activity">
    <reaction evidence="12">
        <text>1D-myo-inositol 1,2-bisphosphate + H2O = 1D-myo-inositol 2-phosphate + phosphate</text>
        <dbReference type="Rhea" id="RHEA:77135"/>
        <dbReference type="ChEBI" id="CHEBI:15377"/>
        <dbReference type="ChEBI" id="CHEBI:43474"/>
        <dbReference type="ChEBI" id="CHEBI:84142"/>
        <dbReference type="ChEBI" id="CHEBI:195539"/>
    </reaction>
    <physiologicalReaction direction="left-to-right" evidence="12">
        <dbReference type="Rhea" id="RHEA:77136"/>
    </physiologicalReaction>
</comment>
<comment type="subunit">
    <text evidence="3">Monomer.</text>
</comment>
<evidence type="ECO:0000256" key="12">
    <source>
        <dbReference type="ARBA" id="ARBA00043675"/>
    </source>
</evidence>
<reference evidence="21 22" key="1">
    <citation type="submission" date="2018-02" db="EMBL/GenBank/DDBJ databases">
        <title>The genomes of Aspergillus section Nigri reveals drivers in fungal speciation.</title>
        <authorList>
            <consortium name="DOE Joint Genome Institute"/>
            <person name="Vesth T.C."/>
            <person name="Nybo J."/>
            <person name="Theobald S."/>
            <person name="Brandl J."/>
            <person name="Frisvad J.C."/>
            <person name="Nielsen K.F."/>
            <person name="Lyhne E.K."/>
            <person name="Kogle M.E."/>
            <person name="Kuo A."/>
            <person name="Riley R."/>
            <person name="Clum A."/>
            <person name="Nolan M."/>
            <person name="Lipzen A."/>
            <person name="Salamov A."/>
            <person name="Henrissat B."/>
            <person name="Wiebenga A."/>
            <person name="De vries R.P."/>
            <person name="Grigoriev I.V."/>
            <person name="Mortensen U.H."/>
            <person name="Andersen M.R."/>
            <person name="Baker S.E."/>
        </authorList>
    </citation>
    <scope>NUCLEOTIDE SEQUENCE [LARGE SCALE GENOMIC DNA]</scope>
    <source>
        <strain evidence="21 22">CBS 707.79</strain>
    </source>
</reference>
<dbReference type="InterPro" id="IPR016274">
    <property type="entry name" value="Histidine_acid_Pase_euk"/>
</dbReference>